<organism evidence="1 2">
    <name type="scientific">Ophiobolus disseminans</name>
    <dbReference type="NCBI Taxonomy" id="1469910"/>
    <lineage>
        <taxon>Eukaryota</taxon>
        <taxon>Fungi</taxon>
        <taxon>Dikarya</taxon>
        <taxon>Ascomycota</taxon>
        <taxon>Pezizomycotina</taxon>
        <taxon>Dothideomycetes</taxon>
        <taxon>Pleosporomycetidae</taxon>
        <taxon>Pleosporales</taxon>
        <taxon>Pleosporineae</taxon>
        <taxon>Phaeosphaeriaceae</taxon>
        <taxon>Ophiobolus</taxon>
    </lineage>
</organism>
<dbReference type="AlphaFoldDB" id="A0A6A7AFG5"/>
<keyword evidence="2" id="KW-1185">Reference proteome</keyword>
<dbReference type="EMBL" id="MU006217">
    <property type="protein sequence ID" value="KAF2832061.1"/>
    <property type="molecule type" value="Genomic_DNA"/>
</dbReference>
<evidence type="ECO:0000313" key="2">
    <source>
        <dbReference type="Proteomes" id="UP000799424"/>
    </source>
</evidence>
<dbReference type="OrthoDB" id="3762945at2759"/>
<name>A0A6A7AFG5_9PLEO</name>
<evidence type="ECO:0000313" key="1">
    <source>
        <dbReference type="EMBL" id="KAF2832061.1"/>
    </source>
</evidence>
<gene>
    <name evidence="1" type="ORF">CC86DRAFT_462444</name>
</gene>
<sequence length="175" mass="20807">MAELMHYAFSPGGFHGLHGMHGHMIRSPYDPWNQGAYWPGDSFHEYSNRCACEFCDVWGAIPDVEEILHELALLDPYRYEHIRQMHDSIHSHYRMGYDRDGPESYYLSREVEKLSRLLQKLHRHTPWGGRGLGDIASQLKHFGRDVQVGRRRGRYGHPRPRYYDGRYFPRDRWGY</sequence>
<protein>
    <submittedName>
        <fullName evidence="1">Uncharacterized protein</fullName>
    </submittedName>
</protein>
<accession>A0A6A7AFG5</accession>
<reference evidence="1" key="1">
    <citation type="journal article" date="2020" name="Stud. Mycol.">
        <title>101 Dothideomycetes genomes: a test case for predicting lifestyles and emergence of pathogens.</title>
        <authorList>
            <person name="Haridas S."/>
            <person name="Albert R."/>
            <person name="Binder M."/>
            <person name="Bloem J."/>
            <person name="Labutti K."/>
            <person name="Salamov A."/>
            <person name="Andreopoulos B."/>
            <person name="Baker S."/>
            <person name="Barry K."/>
            <person name="Bills G."/>
            <person name="Bluhm B."/>
            <person name="Cannon C."/>
            <person name="Castanera R."/>
            <person name="Culley D."/>
            <person name="Daum C."/>
            <person name="Ezra D."/>
            <person name="Gonzalez J."/>
            <person name="Henrissat B."/>
            <person name="Kuo A."/>
            <person name="Liang C."/>
            <person name="Lipzen A."/>
            <person name="Lutzoni F."/>
            <person name="Magnuson J."/>
            <person name="Mondo S."/>
            <person name="Nolan M."/>
            <person name="Ohm R."/>
            <person name="Pangilinan J."/>
            <person name="Park H.-J."/>
            <person name="Ramirez L."/>
            <person name="Alfaro M."/>
            <person name="Sun H."/>
            <person name="Tritt A."/>
            <person name="Yoshinaga Y."/>
            <person name="Zwiers L.-H."/>
            <person name="Turgeon B."/>
            <person name="Goodwin S."/>
            <person name="Spatafora J."/>
            <person name="Crous P."/>
            <person name="Grigoriev I."/>
        </authorList>
    </citation>
    <scope>NUCLEOTIDE SEQUENCE</scope>
    <source>
        <strain evidence="1">CBS 113818</strain>
    </source>
</reference>
<proteinExistence type="predicted"/>
<dbReference type="Proteomes" id="UP000799424">
    <property type="component" value="Unassembled WGS sequence"/>
</dbReference>